<dbReference type="EMBL" id="PUFP01000021">
    <property type="protein sequence ID" value="TDG79986.1"/>
    <property type="molecule type" value="Genomic_DNA"/>
</dbReference>
<organism evidence="1 2">
    <name type="scientific">Lentilactobacillus buchneri DSM 20057</name>
    <dbReference type="NCBI Taxonomy" id="1423728"/>
    <lineage>
        <taxon>Bacteria</taxon>
        <taxon>Bacillati</taxon>
        <taxon>Bacillota</taxon>
        <taxon>Bacilli</taxon>
        <taxon>Lactobacillales</taxon>
        <taxon>Lactobacillaceae</taxon>
        <taxon>Lentilactobacillus</taxon>
    </lineage>
</organism>
<proteinExistence type="predicted"/>
<protein>
    <submittedName>
        <fullName evidence="1">Uncharacterized protein</fullName>
    </submittedName>
</protein>
<evidence type="ECO:0000313" key="2">
    <source>
        <dbReference type="Proteomes" id="UP000295181"/>
    </source>
</evidence>
<sequence>MADRAVKRDSMATKSFQTDFKFTSKSGHALAEAFVHSRRVDIKITQPVNRYTDNNSEQFHKKFDKLFAQKVRK</sequence>
<dbReference type="AlphaFoldDB" id="A0A4R5NS77"/>
<comment type="caution">
    <text evidence="1">The sequence shown here is derived from an EMBL/GenBank/DDBJ whole genome shotgun (WGS) entry which is preliminary data.</text>
</comment>
<name>A0A4R5NS77_LENBU</name>
<reference evidence="1 2" key="1">
    <citation type="journal article" date="2019" name="Appl. Microbiol. Biotechnol.">
        <title>Uncovering carbohydrate metabolism through a genotype-phenotype association study of 56 lactic acid bacteria genomes.</title>
        <authorList>
            <person name="Buron-Moles G."/>
            <person name="Chailyan A."/>
            <person name="Dolejs I."/>
            <person name="Forster J."/>
            <person name="Miks M.H."/>
        </authorList>
    </citation>
    <scope>NUCLEOTIDE SEQUENCE [LARGE SCALE GENOMIC DNA]</scope>
    <source>
        <strain evidence="1 2">ATCC 4005</strain>
    </source>
</reference>
<gene>
    <name evidence="1" type="ORF">C5L32_000062</name>
</gene>
<evidence type="ECO:0000313" key="1">
    <source>
        <dbReference type="EMBL" id="TDG79986.1"/>
    </source>
</evidence>
<accession>A0A4R5NS77</accession>
<dbReference type="Proteomes" id="UP000295181">
    <property type="component" value="Unassembled WGS sequence"/>
</dbReference>